<reference evidence="2" key="1">
    <citation type="submission" date="2019-11" db="EMBL/GenBank/DDBJ databases">
        <authorList>
            <person name="Feng L."/>
        </authorList>
    </citation>
    <scope>NUCLEOTIDE SEQUENCE</scope>
    <source>
        <strain evidence="2">CTertiumLFYP3</strain>
    </source>
</reference>
<name>A0A6N3GDV1_9CLOT</name>
<evidence type="ECO:0000313" key="2">
    <source>
        <dbReference type="EMBL" id="VYU62594.1"/>
    </source>
</evidence>
<proteinExistence type="predicted"/>
<accession>A0A6N3GDV1</accession>
<dbReference type="NCBIfam" id="NF045650">
    <property type="entry name" value="CD1247_Nterm"/>
    <property type="match status" value="1"/>
</dbReference>
<organism evidence="2">
    <name type="scientific">Clostridium tertium</name>
    <dbReference type="NCBI Taxonomy" id="1559"/>
    <lineage>
        <taxon>Bacteria</taxon>
        <taxon>Bacillati</taxon>
        <taxon>Bacillota</taxon>
        <taxon>Clostridia</taxon>
        <taxon>Eubacteriales</taxon>
        <taxon>Clostridiaceae</taxon>
        <taxon>Clostridium</taxon>
    </lineage>
</organism>
<gene>
    <name evidence="2" type="ORF">CTLFYP3_03186</name>
</gene>
<feature type="coiled-coil region" evidence="1">
    <location>
        <begin position="1"/>
        <end position="54"/>
    </location>
</feature>
<protein>
    <submittedName>
        <fullName evidence="2">Uncharacterized protein</fullName>
    </submittedName>
</protein>
<dbReference type="EMBL" id="CACRTO010000047">
    <property type="protein sequence ID" value="VYU62594.1"/>
    <property type="molecule type" value="Genomic_DNA"/>
</dbReference>
<evidence type="ECO:0000256" key="1">
    <source>
        <dbReference type="SAM" id="Coils"/>
    </source>
</evidence>
<sequence length="122" mass="14074">MKDIKNKIELLRKEVSNIEDNKNKEVFNSILSLINILSEEVSNLSDRQDSLEENVKYIDEDIIGLQDELFEEVSIEDLMEIEEEYVEIKCKNCNKPLFVEGSTISNSNSIPCPFCNKNAIEK</sequence>
<keyword evidence="1" id="KW-0175">Coiled coil</keyword>
<dbReference type="AlphaFoldDB" id="A0A6N3GDV1"/>
<dbReference type="InterPro" id="IPR054688">
    <property type="entry name" value="CD1247_N"/>
</dbReference>
<dbReference type="RefSeq" id="WP_156627637.1">
    <property type="nucleotide sequence ID" value="NZ_CACRTO010000047.1"/>
</dbReference>